<evidence type="ECO:0000256" key="2">
    <source>
        <dbReference type="ARBA" id="ARBA00022475"/>
    </source>
</evidence>
<feature type="domain" description="TRAP C4-dicarboxylate transport system permease DctM subunit" evidence="8">
    <location>
        <begin position="8"/>
        <end position="417"/>
    </location>
</feature>
<dbReference type="NCBIfam" id="TIGR00786">
    <property type="entry name" value="dctM"/>
    <property type="match status" value="1"/>
</dbReference>
<protein>
    <recommendedName>
        <fullName evidence="7">TRAP transporter large permease protein</fullName>
    </recommendedName>
</protein>
<evidence type="ECO:0000256" key="1">
    <source>
        <dbReference type="ARBA" id="ARBA00004429"/>
    </source>
</evidence>
<accession>A0ABU3S995</accession>
<feature type="transmembrane region" description="Helical" evidence="7">
    <location>
        <begin position="43"/>
        <end position="65"/>
    </location>
</feature>
<keyword evidence="10" id="KW-1185">Reference proteome</keyword>
<evidence type="ECO:0000313" key="9">
    <source>
        <dbReference type="EMBL" id="MDU0341314.1"/>
    </source>
</evidence>
<dbReference type="Pfam" id="PF06808">
    <property type="entry name" value="DctM"/>
    <property type="match status" value="1"/>
</dbReference>
<dbReference type="EMBL" id="JAWDID010000022">
    <property type="protein sequence ID" value="MDU0341314.1"/>
    <property type="molecule type" value="Genomic_DNA"/>
</dbReference>
<keyword evidence="7" id="KW-0813">Transport</keyword>
<evidence type="ECO:0000259" key="8">
    <source>
        <dbReference type="Pfam" id="PF06808"/>
    </source>
</evidence>
<dbReference type="RefSeq" id="WP_316019141.1">
    <property type="nucleotide sequence ID" value="NZ_JAWDID010000022.1"/>
</dbReference>
<gene>
    <name evidence="9" type="ORF">RKE40_15550</name>
</gene>
<feature type="transmembrane region" description="Helical" evidence="7">
    <location>
        <begin position="278"/>
        <end position="295"/>
    </location>
</feature>
<feature type="transmembrane region" description="Helical" evidence="7">
    <location>
        <begin position="86"/>
        <end position="106"/>
    </location>
</feature>
<keyword evidence="6 7" id="KW-0472">Membrane</keyword>
<keyword evidence="5 7" id="KW-1133">Transmembrane helix</keyword>
<name>A0ABU3S995_9HYPH</name>
<organism evidence="9 10">
    <name type="scientific">Bosea rubneri</name>
    <dbReference type="NCBI Taxonomy" id="3075434"/>
    <lineage>
        <taxon>Bacteria</taxon>
        <taxon>Pseudomonadati</taxon>
        <taxon>Pseudomonadota</taxon>
        <taxon>Alphaproteobacteria</taxon>
        <taxon>Hyphomicrobiales</taxon>
        <taxon>Boseaceae</taxon>
        <taxon>Bosea</taxon>
    </lineage>
</organism>
<feature type="transmembrane region" description="Helical" evidence="7">
    <location>
        <begin position="135"/>
        <end position="159"/>
    </location>
</feature>
<keyword evidence="3 7" id="KW-0997">Cell inner membrane</keyword>
<dbReference type="PIRSF" id="PIRSF006066">
    <property type="entry name" value="HI0050"/>
    <property type="match status" value="1"/>
</dbReference>
<evidence type="ECO:0000256" key="4">
    <source>
        <dbReference type="ARBA" id="ARBA00022692"/>
    </source>
</evidence>
<reference evidence="9 10" key="1">
    <citation type="submission" date="2023-09" db="EMBL/GenBank/DDBJ databases">
        <title>Whole genome shotgun sequencing (WGS) of Bosea sp. ZW T0_25, isolated from stored onions (Allium cepa).</title>
        <authorList>
            <person name="Stoll D.A."/>
            <person name="Huch M."/>
        </authorList>
    </citation>
    <scope>NUCLEOTIDE SEQUENCE [LARGE SCALE GENOMIC DNA]</scope>
    <source>
        <strain evidence="9 10">ZW T0_25</strain>
    </source>
</reference>
<feature type="transmembrane region" description="Helical" evidence="7">
    <location>
        <begin position="352"/>
        <end position="372"/>
    </location>
</feature>
<dbReference type="InterPro" id="IPR004681">
    <property type="entry name" value="TRAP_DctM"/>
</dbReference>
<comment type="similarity">
    <text evidence="7">Belongs to the TRAP transporter large permease family.</text>
</comment>
<dbReference type="Proteomes" id="UP001254257">
    <property type="component" value="Unassembled WGS sequence"/>
</dbReference>
<dbReference type="PANTHER" id="PTHR33362">
    <property type="entry name" value="SIALIC ACID TRAP TRANSPORTER PERMEASE PROTEIN SIAT-RELATED"/>
    <property type="match status" value="1"/>
</dbReference>
<proteinExistence type="inferred from homology"/>
<dbReference type="PANTHER" id="PTHR33362:SF2">
    <property type="entry name" value="TRAP TRANSPORTER LARGE PERMEASE PROTEIN"/>
    <property type="match status" value="1"/>
</dbReference>
<evidence type="ECO:0000256" key="3">
    <source>
        <dbReference type="ARBA" id="ARBA00022519"/>
    </source>
</evidence>
<comment type="subunit">
    <text evidence="7">The complex comprises the extracytoplasmic solute receptor protein and the two transmembrane proteins.</text>
</comment>
<comment type="caution">
    <text evidence="9">The sequence shown here is derived from an EMBL/GenBank/DDBJ whole genome shotgun (WGS) entry which is preliminary data.</text>
</comment>
<evidence type="ECO:0000313" key="10">
    <source>
        <dbReference type="Proteomes" id="UP001254257"/>
    </source>
</evidence>
<comment type="function">
    <text evidence="7">Part of the tripartite ATP-independent periplasmic (TRAP) transport system.</text>
</comment>
<keyword evidence="2" id="KW-1003">Cell membrane</keyword>
<feature type="transmembrane region" description="Helical" evidence="7">
    <location>
        <begin position="315"/>
        <end position="332"/>
    </location>
</feature>
<feature type="transmembrane region" description="Helical" evidence="7">
    <location>
        <begin position="398"/>
        <end position="425"/>
    </location>
</feature>
<evidence type="ECO:0000256" key="5">
    <source>
        <dbReference type="ARBA" id="ARBA00022989"/>
    </source>
</evidence>
<comment type="subcellular location">
    <subcellularLocation>
        <location evidence="1 7">Cell inner membrane</location>
        <topology evidence="1 7">Multi-pass membrane protein</topology>
    </subcellularLocation>
</comment>
<evidence type="ECO:0000256" key="7">
    <source>
        <dbReference type="RuleBase" id="RU369079"/>
    </source>
</evidence>
<evidence type="ECO:0000256" key="6">
    <source>
        <dbReference type="ARBA" id="ARBA00023136"/>
    </source>
</evidence>
<sequence length="428" mass="45206">MVLAVICAVFFALALLGMPLVWALLLTTVATIGIFGQGYPLEAIFLSYISSVEPLHLAAIPLFIFTGELITHGGVGRRLIDFARSLLAFMPGGLGVVTVSACTMFGSVSGSAVADSAAIGSIMVPRMAERGYPRAFAAALIAVAGTIGVLMPLSIPLLVYGFVGNVSIRELLVSGVFPAFTLAFVLILLCVWKGRTLGCDLGGAMPSRADIWRSFVAILPASGMPVVILGGILSGVFTPTEAASVAVFYGLILALFVYREVKPAQVPGMLLQSFRTSAVVMLVVGATGALSWLITVEQIPANLAQAILDIAENKYVFLFLLNLALILVGIFLEPLPSLMLTAPLFIPTAKAFGIDPVHLGLIMVFNLVIGLYTPPVGGTLFVAAKIARVGMVAISRELIPMFLLALCVLFLVTYVEAIPMALVWFMRG</sequence>
<comment type="caution">
    <text evidence="7">Lacks conserved residue(s) required for the propagation of feature annotation.</text>
</comment>
<dbReference type="InterPro" id="IPR010656">
    <property type="entry name" value="DctM"/>
</dbReference>
<feature type="transmembrane region" description="Helical" evidence="7">
    <location>
        <begin position="242"/>
        <end position="258"/>
    </location>
</feature>
<keyword evidence="4 7" id="KW-0812">Transmembrane</keyword>
<feature type="transmembrane region" description="Helical" evidence="7">
    <location>
        <begin position="212"/>
        <end position="236"/>
    </location>
</feature>
<feature type="transmembrane region" description="Helical" evidence="7">
    <location>
        <begin position="171"/>
        <end position="192"/>
    </location>
</feature>